<dbReference type="AlphaFoldDB" id="A0AAW1XRL9"/>
<reference evidence="2 3" key="1">
    <citation type="journal article" date="2023" name="G3 (Bethesda)">
        <title>A chromosome-length genome assembly and annotation of blackberry (Rubus argutus, cv. 'Hillquist').</title>
        <authorList>
            <person name="Bruna T."/>
            <person name="Aryal R."/>
            <person name="Dudchenko O."/>
            <person name="Sargent D.J."/>
            <person name="Mead D."/>
            <person name="Buti M."/>
            <person name="Cavallini A."/>
            <person name="Hytonen T."/>
            <person name="Andres J."/>
            <person name="Pham M."/>
            <person name="Weisz D."/>
            <person name="Mascagni F."/>
            <person name="Usai G."/>
            <person name="Natali L."/>
            <person name="Bassil N."/>
            <person name="Fernandez G.E."/>
            <person name="Lomsadze A."/>
            <person name="Armour M."/>
            <person name="Olukolu B."/>
            <person name="Poorten T."/>
            <person name="Britton C."/>
            <person name="Davik J."/>
            <person name="Ashrafi H."/>
            <person name="Aiden E.L."/>
            <person name="Borodovsky M."/>
            <person name="Worthington M."/>
        </authorList>
    </citation>
    <scope>NUCLEOTIDE SEQUENCE [LARGE SCALE GENOMIC DNA]</scope>
    <source>
        <strain evidence="2">PI 553951</strain>
    </source>
</reference>
<proteinExistence type="predicted"/>
<name>A0AAW1XRL9_RUBAR</name>
<dbReference type="EMBL" id="JBEDUW010000003">
    <property type="protein sequence ID" value="KAK9939410.1"/>
    <property type="molecule type" value="Genomic_DNA"/>
</dbReference>
<dbReference type="Proteomes" id="UP001457282">
    <property type="component" value="Unassembled WGS sequence"/>
</dbReference>
<feature type="compositionally biased region" description="Polar residues" evidence="1">
    <location>
        <begin position="1"/>
        <end position="11"/>
    </location>
</feature>
<sequence length="146" mass="15972">MPPSKTTSISLSPPIHKSPCSLSVPKPYRHRGNPSHAGRDFPVTSSSQLTAQPSLPPSPYLTGHPNRRSIPPVSSGQTTPSAHLNVAVDDLEPSWIRSSQATDHPIHDVNTPARNLLPSHMPCLCRIVFFRRPSLAGVAKRKERRI</sequence>
<keyword evidence="3" id="KW-1185">Reference proteome</keyword>
<feature type="region of interest" description="Disordered" evidence="1">
    <location>
        <begin position="1"/>
        <end position="83"/>
    </location>
</feature>
<evidence type="ECO:0000256" key="1">
    <source>
        <dbReference type="SAM" id="MobiDB-lite"/>
    </source>
</evidence>
<feature type="compositionally biased region" description="Polar residues" evidence="1">
    <location>
        <begin position="43"/>
        <end position="53"/>
    </location>
</feature>
<organism evidence="2 3">
    <name type="scientific">Rubus argutus</name>
    <name type="common">Southern blackberry</name>
    <dbReference type="NCBI Taxonomy" id="59490"/>
    <lineage>
        <taxon>Eukaryota</taxon>
        <taxon>Viridiplantae</taxon>
        <taxon>Streptophyta</taxon>
        <taxon>Embryophyta</taxon>
        <taxon>Tracheophyta</taxon>
        <taxon>Spermatophyta</taxon>
        <taxon>Magnoliopsida</taxon>
        <taxon>eudicotyledons</taxon>
        <taxon>Gunneridae</taxon>
        <taxon>Pentapetalae</taxon>
        <taxon>rosids</taxon>
        <taxon>fabids</taxon>
        <taxon>Rosales</taxon>
        <taxon>Rosaceae</taxon>
        <taxon>Rosoideae</taxon>
        <taxon>Rosoideae incertae sedis</taxon>
        <taxon>Rubus</taxon>
    </lineage>
</organism>
<accession>A0AAW1XRL9</accession>
<protein>
    <submittedName>
        <fullName evidence="2">Uncharacterized protein</fullName>
    </submittedName>
</protein>
<feature type="compositionally biased region" description="Polar residues" evidence="1">
    <location>
        <begin position="72"/>
        <end position="82"/>
    </location>
</feature>
<gene>
    <name evidence="2" type="ORF">M0R45_016106</name>
</gene>
<comment type="caution">
    <text evidence="2">The sequence shown here is derived from an EMBL/GenBank/DDBJ whole genome shotgun (WGS) entry which is preliminary data.</text>
</comment>
<evidence type="ECO:0000313" key="2">
    <source>
        <dbReference type="EMBL" id="KAK9939410.1"/>
    </source>
</evidence>
<evidence type="ECO:0000313" key="3">
    <source>
        <dbReference type="Proteomes" id="UP001457282"/>
    </source>
</evidence>